<dbReference type="GO" id="GO:0005524">
    <property type="term" value="F:ATP binding"/>
    <property type="evidence" value="ECO:0007669"/>
    <property type="project" value="UniProtKB-UniRule"/>
</dbReference>
<comment type="similarity">
    <text evidence="1">Belongs to the protein kinase superfamily. CMGC Ser/Thr protein kinase family. CDC2/CDKX subfamily.</text>
</comment>
<evidence type="ECO:0000256" key="4">
    <source>
        <dbReference type="ARBA" id="ARBA00022679"/>
    </source>
</evidence>
<keyword evidence="6 14" id="KW-0418">Kinase</keyword>
<dbReference type="InterPro" id="IPR050108">
    <property type="entry name" value="CDK"/>
</dbReference>
<dbReference type="GO" id="GO:0007346">
    <property type="term" value="P:regulation of mitotic cell cycle"/>
    <property type="evidence" value="ECO:0007669"/>
    <property type="project" value="InterPro"/>
</dbReference>
<evidence type="ECO:0000313" key="15">
    <source>
        <dbReference type="Proteomes" id="UP000325440"/>
    </source>
</evidence>
<dbReference type="PROSITE" id="PS00108">
    <property type="entry name" value="PROTEIN_KINASE_ST"/>
    <property type="match status" value="1"/>
</dbReference>
<dbReference type="InterPro" id="IPR011009">
    <property type="entry name" value="Kinase-like_dom_sf"/>
</dbReference>
<evidence type="ECO:0000256" key="3">
    <source>
        <dbReference type="ARBA" id="ARBA00022527"/>
    </source>
</evidence>
<dbReference type="GO" id="GO:0040019">
    <property type="term" value="P:positive regulation of embryonic development"/>
    <property type="evidence" value="ECO:0007669"/>
    <property type="project" value="UniProtKB-ARBA"/>
</dbReference>
<organism evidence="14 15">
    <name type="scientific">Cinara cedri</name>
    <dbReference type="NCBI Taxonomy" id="506608"/>
    <lineage>
        <taxon>Eukaryota</taxon>
        <taxon>Metazoa</taxon>
        <taxon>Ecdysozoa</taxon>
        <taxon>Arthropoda</taxon>
        <taxon>Hexapoda</taxon>
        <taxon>Insecta</taxon>
        <taxon>Pterygota</taxon>
        <taxon>Neoptera</taxon>
        <taxon>Paraneoptera</taxon>
        <taxon>Hemiptera</taxon>
        <taxon>Sternorrhyncha</taxon>
        <taxon>Aphidomorpha</taxon>
        <taxon>Aphidoidea</taxon>
        <taxon>Aphididae</taxon>
        <taxon>Lachninae</taxon>
        <taxon>Cinara</taxon>
    </lineage>
</organism>
<sequence>MGKTKKKHSSKNKKYKKNIKKKILKVLKKWKSKQVSKQVSKPVVEYEPTRPITLTGQLFSFRDLKPMPIPKKDLLGKCRFVSEFDKLNRIGEGTYGVVYRAKDKKSPVEQIVALKQIRMENEKEGLPISAIREISLLFKCDHENIVRLHEIVVGKRLDSIFLSMEYCEHDLSSLLHNMTTAFTEAQVKCILLQLLKGLKYLHSNFIIHRDLKLSNLLITDKGCLKIADFGLARLSSVPSKKMTTKVVTLWYRAPEVLLGSPMLTKAIDMWATGCIFAELFLHKPLLPGCSEMHQLDLIFKLFGTPNSSIWPEFDSLMAHKHFTLKPQPYNNVRSKFPELSDVGYRLLNFLFIYDPSRRGTAEESLQSSYFTETPLPCDPNLMPTFPEHRNLKSKKQSNQPKVAQNIPTGLPSLMDLLQ</sequence>
<evidence type="ECO:0000259" key="13">
    <source>
        <dbReference type="PROSITE" id="PS50011"/>
    </source>
</evidence>
<dbReference type="OrthoDB" id="1732493at2759"/>
<evidence type="ECO:0000313" key="14">
    <source>
        <dbReference type="EMBL" id="VVC24135.1"/>
    </source>
</evidence>
<comment type="catalytic activity">
    <reaction evidence="9">
        <text>L-seryl-[protein] + ATP = O-phospho-L-seryl-[protein] + ADP + H(+)</text>
        <dbReference type="Rhea" id="RHEA:17989"/>
        <dbReference type="Rhea" id="RHEA-COMP:9863"/>
        <dbReference type="Rhea" id="RHEA-COMP:11604"/>
        <dbReference type="ChEBI" id="CHEBI:15378"/>
        <dbReference type="ChEBI" id="CHEBI:29999"/>
        <dbReference type="ChEBI" id="CHEBI:30616"/>
        <dbReference type="ChEBI" id="CHEBI:83421"/>
        <dbReference type="ChEBI" id="CHEBI:456216"/>
        <dbReference type="EC" id="2.7.11.22"/>
    </reaction>
</comment>
<evidence type="ECO:0000256" key="6">
    <source>
        <dbReference type="ARBA" id="ARBA00022777"/>
    </source>
</evidence>
<dbReference type="InterPro" id="IPR017441">
    <property type="entry name" value="Protein_kinase_ATP_BS"/>
</dbReference>
<dbReference type="FunFam" id="1.10.510.10:FF:000533">
    <property type="entry name" value="cyclin-dependent kinase 10"/>
    <property type="match status" value="1"/>
</dbReference>
<dbReference type="GO" id="GO:0005634">
    <property type="term" value="C:nucleus"/>
    <property type="evidence" value="ECO:0007669"/>
    <property type="project" value="TreeGrafter"/>
</dbReference>
<evidence type="ECO:0000256" key="7">
    <source>
        <dbReference type="ARBA" id="ARBA00022840"/>
    </source>
</evidence>
<feature type="compositionally biased region" description="Polar residues" evidence="12">
    <location>
        <begin position="396"/>
        <end position="407"/>
    </location>
</feature>
<dbReference type="Gene3D" id="1.10.510.10">
    <property type="entry name" value="Transferase(Phosphotransferase) domain 1"/>
    <property type="match status" value="1"/>
</dbReference>
<evidence type="ECO:0000256" key="10">
    <source>
        <dbReference type="PROSITE-ProRule" id="PRU10141"/>
    </source>
</evidence>
<dbReference type="FunFam" id="3.30.200.20:FF:000054">
    <property type="entry name" value="Cyclin-dependent kinase 11B"/>
    <property type="match status" value="1"/>
</dbReference>
<evidence type="ECO:0000256" key="2">
    <source>
        <dbReference type="ARBA" id="ARBA00012425"/>
    </source>
</evidence>
<name>A0A5E4LWV3_9HEMI</name>
<dbReference type="SUPFAM" id="SSF56112">
    <property type="entry name" value="Protein kinase-like (PK-like)"/>
    <property type="match status" value="1"/>
</dbReference>
<keyword evidence="3 11" id="KW-0723">Serine/threonine-protein kinase</keyword>
<accession>A0A5E4LWV3</accession>
<keyword evidence="4" id="KW-0808">Transferase</keyword>
<dbReference type="Proteomes" id="UP000325440">
    <property type="component" value="Unassembled WGS sequence"/>
</dbReference>
<evidence type="ECO:0000256" key="5">
    <source>
        <dbReference type="ARBA" id="ARBA00022741"/>
    </source>
</evidence>
<dbReference type="InterPro" id="IPR000719">
    <property type="entry name" value="Prot_kinase_dom"/>
</dbReference>
<feature type="binding site" evidence="10">
    <location>
        <position position="115"/>
    </location>
    <ligand>
        <name>ATP</name>
        <dbReference type="ChEBI" id="CHEBI:30616"/>
    </ligand>
</feature>
<evidence type="ECO:0000256" key="11">
    <source>
        <dbReference type="RuleBase" id="RU000304"/>
    </source>
</evidence>
<dbReference type="PANTHER" id="PTHR24056:SF508">
    <property type="entry name" value="CYCLIN-DEPENDENT KINASE 10"/>
    <property type="match status" value="1"/>
</dbReference>
<comment type="catalytic activity">
    <reaction evidence="8">
        <text>L-threonyl-[protein] + ATP = O-phospho-L-threonyl-[protein] + ADP + H(+)</text>
        <dbReference type="Rhea" id="RHEA:46608"/>
        <dbReference type="Rhea" id="RHEA-COMP:11060"/>
        <dbReference type="Rhea" id="RHEA-COMP:11605"/>
        <dbReference type="ChEBI" id="CHEBI:15378"/>
        <dbReference type="ChEBI" id="CHEBI:30013"/>
        <dbReference type="ChEBI" id="CHEBI:30616"/>
        <dbReference type="ChEBI" id="CHEBI:61977"/>
        <dbReference type="ChEBI" id="CHEBI:456216"/>
        <dbReference type="EC" id="2.7.11.22"/>
    </reaction>
</comment>
<dbReference type="EMBL" id="CABPRJ010000001">
    <property type="protein sequence ID" value="VVC24135.1"/>
    <property type="molecule type" value="Genomic_DNA"/>
</dbReference>
<dbReference type="PROSITE" id="PS00107">
    <property type="entry name" value="PROTEIN_KINASE_ATP"/>
    <property type="match status" value="1"/>
</dbReference>
<dbReference type="PANTHER" id="PTHR24056">
    <property type="entry name" value="CELL DIVISION PROTEIN KINASE"/>
    <property type="match status" value="1"/>
</dbReference>
<evidence type="ECO:0000256" key="9">
    <source>
        <dbReference type="ARBA" id="ARBA00048367"/>
    </source>
</evidence>
<feature type="region of interest" description="Disordered" evidence="12">
    <location>
        <begin position="390"/>
        <end position="418"/>
    </location>
</feature>
<dbReference type="SMART" id="SM00220">
    <property type="entry name" value="S_TKc"/>
    <property type="match status" value="1"/>
</dbReference>
<dbReference type="InterPro" id="IPR044093">
    <property type="entry name" value="STKc_CDK10"/>
</dbReference>
<dbReference type="CDD" id="cd07845">
    <property type="entry name" value="STKc_CDK10"/>
    <property type="match status" value="1"/>
</dbReference>
<protein>
    <recommendedName>
        <fullName evidence="2">cyclin-dependent kinase</fullName>
        <ecNumber evidence="2">2.7.11.22</ecNumber>
    </recommendedName>
</protein>
<feature type="domain" description="Protein kinase" evidence="13">
    <location>
        <begin position="84"/>
        <end position="370"/>
    </location>
</feature>
<evidence type="ECO:0000256" key="8">
    <source>
        <dbReference type="ARBA" id="ARBA00047811"/>
    </source>
</evidence>
<dbReference type="Pfam" id="PF00069">
    <property type="entry name" value="Pkinase"/>
    <property type="match status" value="1"/>
</dbReference>
<dbReference type="AlphaFoldDB" id="A0A5E4LWV3"/>
<proteinExistence type="inferred from homology"/>
<keyword evidence="7 10" id="KW-0067">ATP-binding</keyword>
<dbReference type="GO" id="GO:0004693">
    <property type="term" value="F:cyclin-dependent protein serine/threonine kinase activity"/>
    <property type="evidence" value="ECO:0007669"/>
    <property type="project" value="UniProtKB-EC"/>
</dbReference>
<evidence type="ECO:0000256" key="12">
    <source>
        <dbReference type="SAM" id="MobiDB-lite"/>
    </source>
</evidence>
<dbReference type="PROSITE" id="PS50011">
    <property type="entry name" value="PROTEIN_KINASE_DOM"/>
    <property type="match status" value="1"/>
</dbReference>
<dbReference type="InterPro" id="IPR008271">
    <property type="entry name" value="Ser/Thr_kinase_AS"/>
</dbReference>
<keyword evidence="15" id="KW-1185">Reference proteome</keyword>
<gene>
    <name evidence="14" type="ORF">CINCED_3A005994</name>
</gene>
<reference evidence="14 15" key="1">
    <citation type="submission" date="2019-08" db="EMBL/GenBank/DDBJ databases">
        <authorList>
            <person name="Alioto T."/>
            <person name="Alioto T."/>
            <person name="Gomez Garrido J."/>
        </authorList>
    </citation>
    <scope>NUCLEOTIDE SEQUENCE [LARGE SCALE GENOMIC DNA]</scope>
</reference>
<evidence type="ECO:0000256" key="1">
    <source>
        <dbReference type="ARBA" id="ARBA00006485"/>
    </source>
</evidence>
<keyword evidence="5 10" id="KW-0547">Nucleotide-binding</keyword>
<dbReference type="EC" id="2.7.11.22" evidence="2"/>
<dbReference type="Gene3D" id="3.30.200.20">
    <property type="entry name" value="Phosphorylase Kinase, domain 1"/>
    <property type="match status" value="1"/>
</dbReference>